<dbReference type="Gene3D" id="3.40.390.10">
    <property type="entry name" value="Collagenase (Catalytic Domain)"/>
    <property type="match status" value="1"/>
</dbReference>
<keyword evidence="1" id="KW-0482">Metalloprotease</keyword>
<organism evidence="3 4">
    <name type="scientific">Alternaria burnsii</name>
    <dbReference type="NCBI Taxonomy" id="1187904"/>
    <lineage>
        <taxon>Eukaryota</taxon>
        <taxon>Fungi</taxon>
        <taxon>Dikarya</taxon>
        <taxon>Ascomycota</taxon>
        <taxon>Pezizomycotina</taxon>
        <taxon>Dothideomycetes</taxon>
        <taxon>Pleosporomycetidae</taxon>
        <taxon>Pleosporales</taxon>
        <taxon>Pleosporineae</taxon>
        <taxon>Pleosporaceae</taxon>
        <taxon>Alternaria</taxon>
        <taxon>Alternaria sect. Alternaria</taxon>
    </lineage>
</organism>
<keyword evidence="1" id="KW-0479">Metal-binding</keyword>
<dbReference type="RefSeq" id="XP_038792152.1">
    <property type="nucleotide sequence ID" value="XM_038926296.1"/>
</dbReference>
<keyword evidence="1" id="KW-0862">Zinc</keyword>
<keyword evidence="1" id="KW-0378">Hydrolase</keyword>
<dbReference type="InterPro" id="IPR006026">
    <property type="entry name" value="Peptidase_Metallo"/>
</dbReference>
<proteinExistence type="predicted"/>
<dbReference type="GO" id="GO:0006508">
    <property type="term" value="P:proteolysis"/>
    <property type="evidence" value="ECO:0007669"/>
    <property type="project" value="UniProtKB-KW"/>
</dbReference>
<dbReference type="GO" id="GO:0008270">
    <property type="term" value="F:zinc ion binding"/>
    <property type="evidence" value="ECO:0007669"/>
    <property type="project" value="InterPro"/>
</dbReference>
<evidence type="ECO:0000259" key="2">
    <source>
        <dbReference type="SMART" id="SM00235"/>
    </source>
</evidence>
<feature type="domain" description="Peptidase metallopeptidase" evidence="2">
    <location>
        <begin position="74"/>
        <end position="265"/>
    </location>
</feature>
<dbReference type="PRINTS" id="PR00480">
    <property type="entry name" value="ASTACIN"/>
</dbReference>
<dbReference type="Proteomes" id="UP000596902">
    <property type="component" value="Unassembled WGS sequence"/>
</dbReference>
<reference evidence="3" key="1">
    <citation type="submission" date="2020-01" db="EMBL/GenBank/DDBJ databases">
        <authorList>
            <person name="Feng Z.H.Z."/>
        </authorList>
    </citation>
    <scope>NUCLEOTIDE SEQUENCE</scope>
    <source>
        <strain evidence="3">CBS107.38</strain>
    </source>
</reference>
<dbReference type="SMART" id="SM00235">
    <property type="entry name" value="ZnMc"/>
    <property type="match status" value="1"/>
</dbReference>
<accession>A0A8H7BI39</accession>
<evidence type="ECO:0000256" key="1">
    <source>
        <dbReference type="RuleBase" id="RU361183"/>
    </source>
</evidence>
<evidence type="ECO:0000313" key="3">
    <source>
        <dbReference type="EMBL" id="KAF7682273.1"/>
    </source>
</evidence>
<dbReference type="EMBL" id="JAAABM010000001">
    <property type="protein sequence ID" value="KAF7682273.1"/>
    <property type="molecule type" value="Genomic_DNA"/>
</dbReference>
<dbReference type="SUPFAM" id="SSF55486">
    <property type="entry name" value="Metalloproteases ('zincins'), catalytic domain"/>
    <property type="match status" value="1"/>
</dbReference>
<keyword evidence="1" id="KW-0645">Protease</keyword>
<reference evidence="3" key="2">
    <citation type="submission" date="2020-08" db="EMBL/GenBank/DDBJ databases">
        <title>Draft Genome Sequence of Cumin Blight Pathogen Alternaria burnsii.</title>
        <authorList>
            <person name="Feng Z."/>
        </authorList>
    </citation>
    <scope>NUCLEOTIDE SEQUENCE</scope>
    <source>
        <strain evidence="3">CBS107.38</strain>
    </source>
</reference>
<dbReference type="PANTHER" id="PTHR10127">
    <property type="entry name" value="DISCOIDIN, CUB, EGF, LAMININ , AND ZINC METALLOPROTEASE DOMAIN CONTAINING"/>
    <property type="match status" value="1"/>
</dbReference>
<protein>
    <recommendedName>
        <fullName evidence="1">Metalloendopeptidase</fullName>
        <ecNumber evidence="1">3.4.24.-</ecNumber>
    </recommendedName>
</protein>
<dbReference type="InterPro" id="IPR001506">
    <property type="entry name" value="Peptidase_M12A"/>
</dbReference>
<dbReference type="GO" id="GO:0004222">
    <property type="term" value="F:metalloendopeptidase activity"/>
    <property type="evidence" value="ECO:0007669"/>
    <property type="project" value="UniProtKB-UniRule"/>
</dbReference>
<dbReference type="Pfam" id="PF01400">
    <property type="entry name" value="Astacin"/>
    <property type="match status" value="1"/>
</dbReference>
<keyword evidence="4" id="KW-1185">Reference proteome</keyword>
<comment type="caution">
    <text evidence="3">The sequence shown here is derived from an EMBL/GenBank/DDBJ whole genome shotgun (WGS) entry which is preliminary data.</text>
</comment>
<sequence>MRPNLLQFVALASAGVIKHKPGPKDIFSCGIPLPTFENGTRAASWAQYLDETQAHIGQNSQGATDMFAGPVGRAPVRWPRNSDNKAVIPYCYQTEEVRKAALPIVSDGIRTWMSYLGPAGKEAGHAISFEEQLNRGGGKPIYCTPDSKALDDWNSALPHATLAIYWGGEEMGWSASVGLQPDQDTPWANQLHIGDGECLHCVLHELGHVMGMVHEHQRSDRDTYIKVQYENINDFEECWERAKVKGDPKVTRSNICDNMRYALKYDCLCGHFVKGITGNLLPLFTLDVYDIDSVMHYPSSSGATTECPNYGSEEFSNRCPIQVYIDYEDHSKGLTMLVPNLRPSDQDIKWVKHVYPYNVEI</sequence>
<evidence type="ECO:0000313" key="4">
    <source>
        <dbReference type="Proteomes" id="UP000596902"/>
    </source>
</evidence>
<gene>
    <name evidence="3" type="ORF">GT037_001249</name>
</gene>
<dbReference type="AlphaFoldDB" id="A0A8H7BI39"/>
<comment type="cofactor">
    <cofactor evidence="1">
        <name>Zn(2+)</name>
        <dbReference type="ChEBI" id="CHEBI:29105"/>
    </cofactor>
    <text evidence="1">Binds 1 zinc ion per subunit.</text>
</comment>
<dbReference type="EC" id="3.4.24.-" evidence="1"/>
<dbReference type="InterPro" id="IPR024079">
    <property type="entry name" value="MetalloPept_cat_dom_sf"/>
</dbReference>
<dbReference type="PANTHER" id="PTHR10127:SF850">
    <property type="entry name" value="METALLOENDOPEPTIDASE"/>
    <property type="match status" value="1"/>
</dbReference>
<name>A0A8H7BI39_9PLEO</name>
<dbReference type="GeneID" id="62199474"/>